<evidence type="ECO:0000256" key="1">
    <source>
        <dbReference type="SAM" id="MobiDB-lite"/>
    </source>
</evidence>
<dbReference type="AlphaFoldDB" id="A0A3E2BIX0"/>
<feature type="transmembrane region" description="Helical" evidence="2">
    <location>
        <begin position="55"/>
        <end position="75"/>
    </location>
</feature>
<gene>
    <name evidence="3" type="ORF">OP8BY_2501</name>
</gene>
<name>A0A3E2BIX0_9BACT</name>
<evidence type="ECO:0000313" key="4">
    <source>
        <dbReference type="Proteomes" id="UP000257323"/>
    </source>
</evidence>
<accession>A0A3E2BIX0</accession>
<evidence type="ECO:0008006" key="5">
    <source>
        <dbReference type="Google" id="ProtNLM"/>
    </source>
</evidence>
<proteinExistence type="predicted"/>
<keyword evidence="2" id="KW-1133">Transmembrane helix</keyword>
<keyword evidence="2" id="KW-0812">Transmembrane</keyword>
<feature type="region of interest" description="Disordered" evidence="1">
    <location>
        <begin position="93"/>
        <end position="114"/>
    </location>
</feature>
<sequence>MNNPEDLNLKNRRITVRPSPTSSIITLVMSILFLIFGIVFMGSVMGEADEARGPMTFFLVIWIGACLGMAIYSLVNLSSYGKSRPNPAALEVLEVEDRKAPDKKEDSATTRPDFGARLRELEALKKDGLLTEDEYQRKRREILDEKW</sequence>
<dbReference type="EMBL" id="QUAH01000024">
    <property type="protein sequence ID" value="RFT14675.1"/>
    <property type="molecule type" value="Genomic_DNA"/>
</dbReference>
<feature type="transmembrane region" description="Helical" evidence="2">
    <location>
        <begin position="21"/>
        <end position="43"/>
    </location>
</feature>
<protein>
    <recommendedName>
        <fullName evidence="5">SHOCT domain-containing protein</fullName>
    </recommendedName>
</protein>
<organism evidence="3 4">
    <name type="scientific">Candidatus Saccharicenans subterraneus</name>
    <dbReference type="NCBI Taxonomy" id="2508984"/>
    <lineage>
        <taxon>Bacteria</taxon>
        <taxon>Candidatus Aminicenantota</taxon>
        <taxon>Candidatus Aminicenantia</taxon>
        <taxon>Candidatus Aminicenantales</taxon>
        <taxon>Candidatus Saccharicenantaceae</taxon>
        <taxon>Candidatus Saccharicenans</taxon>
    </lineage>
</organism>
<keyword evidence="2" id="KW-0472">Membrane</keyword>
<comment type="caution">
    <text evidence="3">The sequence shown here is derived from an EMBL/GenBank/DDBJ whole genome shotgun (WGS) entry which is preliminary data.</text>
</comment>
<evidence type="ECO:0000313" key="3">
    <source>
        <dbReference type="EMBL" id="RFT14675.1"/>
    </source>
</evidence>
<feature type="compositionally biased region" description="Basic and acidic residues" evidence="1">
    <location>
        <begin position="95"/>
        <end position="114"/>
    </location>
</feature>
<evidence type="ECO:0000256" key="2">
    <source>
        <dbReference type="SAM" id="Phobius"/>
    </source>
</evidence>
<reference evidence="3 4" key="1">
    <citation type="submission" date="2018-08" db="EMBL/GenBank/DDBJ databases">
        <title>Genome analysis of the thermophilic bacterium of the candidate phylum Aminicenantes from deep subsurface aquifer revealed its physiology and ecological role.</title>
        <authorList>
            <person name="Kadnikov V.V."/>
            <person name="Mardanov A.V."/>
            <person name="Beletsky A.V."/>
            <person name="Karnachuk O.V."/>
            <person name="Ravin N.V."/>
        </authorList>
    </citation>
    <scope>NUCLEOTIDE SEQUENCE [LARGE SCALE GENOMIC DNA]</scope>
    <source>
        <strain evidence="3">BY38</strain>
    </source>
</reference>
<dbReference type="Proteomes" id="UP000257323">
    <property type="component" value="Unassembled WGS sequence"/>
</dbReference>